<keyword evidence="10 11" id="KW-0472">Membrane</keyword>
<dbReference type="SMART" id="SM00228">
    <property type="entry name" value="PDZ"/>
    <property type="match status" value="1"/>
</dbReference>
<dbReference type="PANTHER" id="PTHR42837:SF2">
    <property type="entry name" value="MEMBRANE METALLOPROTEASE ARASP2, CHLOROPLASTIC-RELATED"/>
    <property type="match status" value="1"/>
</dbReference>
<dbReference type="NCBIfam" id="TIGR00054">
    <property type="entry name" value="RIP metalloprotease RseP"/>
    <property type="match status" value="1"/>
</dbReference>
<dbReference type="CDD" id="cd23081">
    <property type="entry name" value="cpPDZ_EcRseP-like"/>
    <property type="match status" value="1"/>
</dbReference>
<keyword evidence="8 11" id="KW-1133">Transmembrane helix</keyword>
<dbReference type="GO" id="GO:0016020">
    <property type="term" value="C:membrane"/>
    <property type="evidence" value="ECO:0007669"/>
    <property type="project" value="UniProtKB-SubCell"/>
</dbReference>
<keyword evidence="4" id="KW-0645">Protease</keyword>
<dbReference type="PANTHER" id="PTHR42837">
    <property type="entry name" value="REGULATOR OF SIGMA-E PROTEASE RSEP"/>
    <property type="match status" value="1"/>
</dbReference>
<keyword evidence="5 11" id="KW-0812">Transmembrane</keyword>
<evidence type="ECO:0000313" key="14">
    <source>
        <dbReference type="Proteomes" id="UP000825935"/>
    </source>
</evidence>
<dbReference type="PROSITE" id="PS50106">
    <property type="entry name" value="PDZ"/>
    <property type="match status" value="1"/>
</dbReference>
<keyword evidence="7" id="KW-0862">Zinc</keyword>
<dbReference type="Gene3D" id="2.30.42.10">
    <property type="match status" value="1"/>
</dbReference>
<evidence type="ECO:0000256" key="1">
    <source>
        <dbReference type="ARBA" id="ARBA00001947"/>
    </source>
</evidence>
<evidence type="ECO:0000256" key="11">
    <source>
        <dbReference type="SAM" id="Phobius"/>
    </source>
</evidence>
<reference evidence="13" key="1">
    <citation type="submission" date="2021-08" db="EMBL/GenBank/DDBJ databases">
        <title>WGS assembly of Ceratopteris richardii.</title>
        <authorList>
            <person name="Marchant D.B."/>
            <person name="Chen G."/>
            <person name="Jenkins J."/>
            <person name="Shu S."/>
            <person name="Leebens-Mack J."/>
            <person name="Grimwood J."/>
            <person name="Schmutz J."/>
            <person name="Soltis P."/>
            <person name="Soltis D."/>
            <person name="Chen Z.-H."/>
        </authorList>
    </citation>
    <scope>NUCLEOTIDE SEQUENCE</scope>
    <source>
        <strain evidence="13">Whitten #5841</strain>
        <tissue evidence="13">Leaf</tissue>
    </source>
</reference>
<dbReference type="Proteomes" id="UP000825935">
    <property type="component" value="Chromosome 26"/>
</dbReference>
<dbReference type="InterPro" id="IPR004387">
    <property type="entry name" value="Pept_M50_Zn"/>
</dbReference>
<evidence type="ECO:0000259" key="12">
    <source>
        <dbReference type="PROSITE" id="PS50106"/>
    </source>
</evidence>
<keyword evidence="6" id="KW-0378">Hydrolase</keyword>
<organism evidence="13 14">
    <name type="scientific">Ceratopteris richardii</name>
    <name type="common">Triangle waterfern</name>
    <dbReference type="NCBI Taxonomy" id="49495"/>
    <lineage>
        <taxon>Eukaryota</taxon>
        <taxon>Viridiplantae</taxon>
        <taxon>Streptophyta</taxon>
        <taxon>Embryophyta</taxon>
        <taxon>Tracheophyta</taxon>
        <taxon>Polypodiopsida</taxon>
        <taxon>Polypodiidae</taxon>
        <taxon>Polypodiales</taxon>
        <taxon>Pteridineae</taxon>
        <taxon>Pteridaceae</taxon>
        <taxon>Parkerioideae</taxon>
        <taxon>Ceratopteris</taxon>
    </lineage>
</organism>
<evidence type="ECO:0000256" key="4">
    <source>
        <dbReference type="ARBA" id="ARBA00022670"/>
    </source>
</evidence>
<dbReference type="OrthoDB" id="445896at2759"/>
<name>A0A8T2RP57_CERRI</name>
<dbReference type="GO" id="GO:0004222">
    <property type="term" value="F:metalloendopeptidase activity"/>
    <property type="evidence" value="ECO:0007669"/>
    <property type="project" value="InterPro"/>
</dbReference>
<comment type="subcellular location">
    <subcellularLocation>
        <location evidence="2">Membrane</location>
        <topology evidence="2">Multi-pass membrane protein</topology>
    </subcellularLocation>
</comment>
<feature type="transmembrane region" description="Helical" evidence="11">
    <location>
        <begin position="462"/>
        <end position="480"/>
    </location>
</feature>
<evidence type="ECO:0000256" key="6">
    <source>
        <dbReference type="ARBA" id="ARBA00022801"/>
    </source>
</evidence>
<evidence type="ECO:0000256" key="2">
    <source>
        <dbReference type="ARBA" id="ARBA00004141"/>
    </source>
</evidence>
<comment type="cofactor">
    <cofactor evidence="1">
        <name>Zn(2+)</name>
        <dbReference type="ChEBI" id="CHEBI:29105"/>
    </cofactor>
</comment>
<proteinExistence type="inferred from homology"/>
<accession>A0A8T2RP57</accession>
<comment type="similarity">
    <text evidence="3">Belongs to the peptidase M50A family.</text>
</comment>
<comment type="caution">
    <text evidence="13">The sequence shown here is derived from an EMBL/GenBank/DDBJ whole genome shotgun (WGS) entry which is preliminary data.</text>
</comment>
<dbReference type="InterPro" id="IPR036034">
    <property type="entry name" value="PDZ_sf"/>
</dbReference>
<dbReference type="GO" id="GO:0006508">
    <property type="term" value="P:proteolysis"/>
    <property type="evidence" value="ECO:0007669"/>
    <property type="project" value="UniProtKB-KW"/>
</dbReference>
<evidence type="ECO:0000256" key="8">
    <source>
        <dbReference type="ARBA" id="ARBA00022989"/>
    </source>
</evidence>
<feature type="transmembrane region" description="Helical" evidence="11">
    <location>
        <begin position="224"/>
        <end position="247"/>
    </location>
</feature>
<evidence type="ECO:0000256" key="5">
    <source>
        <dbReference type="ARBA" id="ARBA00022692"/>
    </source>
</evidence>
<evidence type="ECO:0000256" key="3">
    <source>
        <dbReference type="ARBA" id="ARBA00009989"/>
    </source>
</evidence>
<dbReference type="Pfam" id="PF02163">
    <property type="entry name" value="Peptidase_M50"/>
    <property type="match status" value="1"/>
</dbReference>
<evidence type="ECO:0000313" key="13">
    <source>
        <dbReference type="EMBL" id="KAH7297233.1"/>
    </source>
</evidence>
<dbReference type="OMA" id="EYGHFWA"/>
<dbReference type="AlphaFoldDB" id="A0A8T2RP57"/>
<dbReference type="InterPro" id="IPR001478">
    <property type="entry name" value="PDZ"/>
</dbReference>
<keyword evidence="9" id="KW-0482">Metalloprotease</keyword>
<gene>
    <name evidence="13" type="ORF">KP509_26G060600</name>
</gene>
<dbReference type="CDD" id="cd06163">
    <property type="entry name" value="S2P-M50_PDZ_RseP-like"/>
    <property type="match status" value="1"/>
</dbReference>
<dbReference type="InterPro" id="IPR008915">
    <property type="entry name" value="Peptidase_M50"/>
</dbReference>
<protein>
    <recommendedName>
        <fullName evidence="12">PDZ domain-containing protein</fullName>
    </recommendedName>
</protein>
<dbReference type="EMBL" id="CM035431">
    <property type="protein sequence ID" value="KAH7297233.1"/>
    <property type="molecule type" value="Genomic_DNA"/>
</dbReference>
<sequence>MAATTATCSSTLPSSSLNSCGHFSLSPVKGLSSGSSHDQFGRITLGSSGTLRCQNNDHDHLRARMAHHSRYSGGIRALKESNAGKISDPHLMLTPGVSELQRFIAGATAAVSTTGPVLFAMPNLLGFNIEGPESVLEALGVLAAIIAIHECGHFFAAYFQNIHVSKFAIGFGPILFKVQGKKVEYSLRAIPLGGFVGFPDDDPQSEFAPDDPDLLKNRPILDRLLVISAGVIANLTFAYFILFGQVLTSGLLQQEIFPGAAVPEVLSPSAAAKSGLQSGDLILGVNGAVLPAGEEAVFDLVRIIKANANTPLSLYVSRKNQPLEIKVSPDKSIDGSGKIGVQLAPNARTVKVKAKNLADATVRAGREFRRLFLTVVDGLKQVILNFSQTADRISGPVAIVAVGAEVARTDVAGLSQFAAIVNINLAVVNTLPLPALDGGYAFLILLEALRGGKKLPDKVEQGIMSSGIFLLLAIGIFLMVRDALNLGIGELL</sequence>
<keyword evidence="14" id="KW-1185">Reference proteome</keyword>
<evidence type="ECO:0000256" key="10">
    <source>
        <dbReference type="ARBA" id="ARBA00023136"/>
    </source>
</evidence>
<feature type="domain" description="PDZ" evidence="12">
    <location>
        <begin position="243"/>
        <end position="320"/>
    </location>
</feature>
<dbReference type="SUPFAM" id="SSF50156">
    <property type="entry name" value="PDZ domain-like"/>
    <property type="match status" value="1"/>
</dbReference>
<evidence type="ECO:0000256" key="9">
    <source>
        <dbReference type="ARBA" id="ARBA00023049"/>
    </source>
</evidence>
<evidence type="ECO:0000256" key="7">
    <source>
        <dbReference type="ARBA" id="ARBA00022833"/>
    </source>
</evidence>